<evidence type="ECO:0000313" key="8">
    <source>
        <dbReference type="Proteomes" id="UP000295611"/>
    </source>
</evidence>
<dbReference type="GO" id="GO:0033644">
    <property type="term" value="C:host cell membrane"/>
    <property type="evidence" value="ECO:0007669"/>
    <property type="project" value="UniProtKB-SubCell"/>
</dbReference>
<reference evidence="7 8" key="1">
    <citation type="submission" date="2019-03" db="EMBL/GenBank/DDBJ databases">
        <title>Genomic Encyclopedia of Type Strains, Phase III (KMG-III): the genomes of soil and plant-associated and newly described type strains.</title>
        <authorList>
            <person name="Whitman W."/>
        </authorList>
    </citation>
    <scope>NUCLEOTIDE SEQUENCE [LARGE SCALE GENOMIC DNA]</scope>
    <source>
        <strain evidence="7 8">CECT 8976</strain>
    </source>
</reference>
<sequence length="321" mass="33465">MTIALSPALPSPCWSPAPAPSTPPVHKAPSPGLRPAADDSLGRPPAPRRQVTAQEADQSLQRLVERAGLPPSVKQSGLKSVAELMATITLNASSSQLKLAEVSADGQQQIVDAVKTLRSKQSDELNEKIAKAQEDQKKAQKAGILNVVFDWVIAASKIVIGIAKVLTGNVVSGIADLAGGTASIVKAAAATALLVNPDDKTAQKVYDAAGKVELAFDVIGFGLGRGVLNAVKRGAVSAVSGANGVGQSAIGLQRAELQKEIATLSAHMGLFDTWIRLYKDDTAVLNDDIQDKIKQAGQIQQKGLKALNDLGAAQRMVIDAR</sequence>
<dbReference type="AlphaFoldDB" id="A0A4R7B103"/>
<evidence type="ECO:0000256" key="1">
    <source>
        <dbReference type="ARBA" id="ARBA00004551"/>
    </source>
</evidence>
<protein>
    <submittedName>
        <fullName evidence="7">Secretion system effector C (SseC) family protein</fullName>
    </submittedName>
</protein>
<evidence type="ECO:0000256" key="4">
    <source>
        <dbReference type="ARBA" id="ARBA00035640"/>
    </source>
</evidence>
<organism evidence="7 8">
    <name type="scientific">Paludibacterium purpuratum</name>
    <dbReference type="NCBI Taxonomy" id="1144873"/>
    <lineage>
        <taxon>Bacteria</taxon>
        <taxon>Pseudomonadati</taxon>
        <taxon>Pseudomonadota</taxon>
        <taxon>Betaproteobacteria</taxon>
        <taxon>Neisseriales</taxon>
        <taxon>Chromobacteriaceae</taxon>
        <taxon>Paludibacterium</taxon>
    </lineage>
</organism>
<keyword evidence="8" id="KW-1185">Reference proteome</keyword>
<gene>
    <name evidence="7" type="ORF">DFP86_11064</name>
</gene>
<evidence type="ECO:0000256" key="3">
    <source>
        <dbReference type="ARBA" id="ARBA00023026"/>
    </source>
</evidence>
<comment type="subcellular location">
    <subcellularLocation>
        <location evidence="1">Host membrane</location>
    </subcellularLocation>
</comment>
<dbReference type="Pfam" id="PF04888">
    <property type="entry name" value="SseC"/>
    <property type="match status" value="1"/>
</dbReference>
<name>A0A4R7B103_9NEIS</name>
<feature type="region of interest" description="Disordered" evidence="5">
    <location>
        <begin position="1"/>
        <end position="57"/>
    </location>
</feature>
<comment type="caution">
    <text evidence="7">The sequence shown here is derived from an EMBL/GenBank/DDBJ whole genome shotgun (WGS) entry which is preliminary data.</text>
</comment>
<keyword evidence="3" id="KW-0843">Virulence</keyword>
<feature type="domain" description="Translocator protein BipB-like C-terminal" evidence="6">
    <location>
        <begin position="89"/>
        <end position="220"/>
    </location>
</feature>
<dbReference type="Proteomes" id="UP000295611">
    <property type="component" value="Unassembled WGS sequence"/>
</dbReference>
<dbReference type="InterPro" id="IPR006972">
    <property type="entry name" value="BipB-like_C"/>
</dbReference>
<feature type="compositionally biased region" description="Pro residues" evidence="5">
    <location>
        <begin position="9"/>
        <end position="23"/>
    </location>
</feature>
<keyword evidence="2" id="KW-0472">Membrane</keyword>
<evidence type="ECO:0000259" key="6">
    <source>
        <dbReference type="Pfam" id="PF04888"/>
    </source>
</evidence>
<accession>A0A4R7B103</accession>
<dbReference type="EMBL" id="SNZP01000010">
    <property type="protein sequence ID" value="TDR76638.1"/>
    <property type="molecule type" value="Genomic_DNA"/>
</dbReference>
<comment type="similarity">
    <text evidence="4">Belongs to the SctE/SipB/YopB family.</text>
</comment>
<evidence type="ECO:0000256" key="5">
    <source>
        <dbReference type="SAM" id="MobiDB-lite"/>
    </source>
</evidence>
<keyword evidence="2" id="KW-1043">Host membrane</keyword>
<proteinExistence type="inferred from homology"/>
<dbReference type="RefSeq" id="WP_133681850.1">
    <property type="nucleotide sequence ID" value="NZ_SNZP01000010.1"/>
</dbReference>
<evidence type="ECO:0000256" key="2">
    <source>
        <dbReference type="ARBA" id="ARBA00022870"/>
    </source>
</evidence>
<evidence type="ECO:0000313" key="7">
    <source>
        <dbReference type="EMBL" id="TDR76638.1"/>
    </source>
</evidence>